<dbReference type="Proteomes" id="UP000217790">
    <property type="component" value="Unassembled WGS sequence"/>
</dbReference>
<dbReference type="InParanoid" id="A0A2H3DII7"/>
<protein>
    <submittedName>
        <fullName evidence="1">Uncharacterized protein</fullName>
    </submittedName>
</protein>
<evidence type="ECO:0000313" key="1">
    <source>
        <dbReference type="EMBL" id="PBK95035.1"/>
    </source>
</evidence>
<evidence type="ECO:0000313" key="2">
    <source>
        <dbReference type="Proteomes" id="UP000217790"/>
    </source>
</evidence>
<accession>A0A2H3DII7</accession>
<sequence>MYVINIGDYGRPHIGLNINEVSLVGGQVICLDDYRHRNILVVQPLIRVRKEGMPVMTMYFWDLVVDVAWGACVAWIVDTDWVVCAYWIVDSDWVVIAWIVSMDWIDVIDWVAELYWAVVLYSTVLPSTSSLGLRWNNNNICCFFINKRMVHQNEPGMQDGIGWKAHFVRGNDDQLRRRPDLQDFLPDLLGQPEYRRMGRLPLLTDGPQRSRIVFTNAMLREICTYSNQASCCVPSSKGKDITKLWFAGKDDPAPRGGKRRSMVEVQRRILSRRVITMGATNLASGRMRVPSATSVSVRSAELATLSVGF</sequence>
<reference evidence="2" key="1">
    <citation type="journal article" date="2017" name="Nat. Ecol. Evol.">
        <title>Genome expansion and lineage-specific genetic innovations in the forest pathogenic fungi Armillaria.</title>
        <authorList>
            <person name="Sipos G."/>
            <person name="Prasanna A.N."/>
            <person name="Walter M.C."/>
            <person name="O'Connor E."/>
            <person name="Balint B."/>
            <person name="Krizsan K."/>
            <person name="Kiss B."/>
            <person name="Hess J."/>
            <person name="Varga T."/>
            <person name="Slot J."/>
            <person name="Riley R."/>
            <person name="Boka B."/>
            <person name="Rigling D."/>
            <person name="Barry K."/>
            <person name="Lee J."/>
            <person name="Mihaltcheva S."/>
            <person name="LaButti K."/>
            <person name="Lipzen A."/>
            <person name="Waldron R."/>
            <person name="Moloney N.M."/>
            <person name="Sperisen C."/>
            <person name="Kredics L."/>
            <person name="Vagvoelgyi C."/>
            <person name="Patrignani A."/>
            <person name="Fitzpatrick D."/>
            <person name="Nagy I."/>
            <person name="Doyle S."/>
            <person name="Anderson J.B."/>
            <person name="Grigoriev I.V."/>
            <person name="Gueldener U."/>
            <person name="Muensterkoetter M."/>
            <person name="Nagy L.G."/>
        </authorList>
    </citation>
    <scope>NUCLEOTIDE SEQUENCE [LARGE SCALE GENOMIC DNA]</scope>
    <source>
        <strain evidence="2">Ar21-2</strain>
    </source>
</reference>
<gene>
    <name evidence="1" type="ORF">ARMGADRAFT_1028470</name>
</gene>
<proteinExistence type="predicted"/>
<dbReference type="EMBL" id="KZ293652">
    <property type="protein sequence ID" value="PBK95035.1"/>
    <property type="molecule type" value="Genomic_DNA"/>
</dbReference>
<name>A0A2H3DII7_ARMGA</name>
<keyword evidence="2" id="KW-1185">Reference proteome</keyword>
<dbReference type="AlphaFoldDB" id="A0A2H3DII7"/>
<dbReference type="OrthoDB" id="10587704at2759"/>
<organism evidence="1 2">
    <name type="scientific">Armillaria gallica</name>
    <name type="common">Bulbous honey fungus</name>
    <name type="synonym">Armillaria bulbosa</name>
    <dbReference type="NCBI Taxonomy" id="47427"/>
    <lineage>
        <taxon>Eukaryota</taxon>
        <taxon>Fungi</taxon>
        <taxon>Dikarya</taxon>
        <taxon>Basidiomycota</taxon>
        <taxon>Agaricomycotina</taxon>
        <taxon>Agaricomycetes</taxon>
        <taxon>Agaricomycetidae</taxon>
        <taxon>Agaricales</taxon>
        <taxon>Marasmiineae</taxon>
        <taxon>Physalacriaceae</taxon>
        <taxon>Armillaria</taxon>
    </lineage>
</organism>